<gene>
    <name evidence="3" type="ORF">A0H81_02063</name>
</gene>
<sequence>MPISRDEPLALNAVGSVVIRGLVKTQDGKKVSVQATRCKPPPLLAVHENHLYVRPDGFPPRVPDNLPGPQDFRLELCIRKELSSGRCGRVFLTSAMSLSDPSDPSDVMLSPAPPVLPQLVVKVARPKYTESLSREAAAYHEMQAIQGVSIARCYGWFEAELDQDHLLYDDGESDDSDNDSSSNVHAASQSKAPQTNKVSFLVLERLGSKLEMFVNYAEDADMYEVYEDLGFMGVDHADVRYANILKRPKLKSSRALPTLKCPYHNVVHHYRVVDFDRATKTDFTMRGYNARTATDLGMLFEGIAHGGIIEPW</sequence>
<dbReference type="PROSITE" id="PS50011">
    <property type="entry name" value="PROTEIN_KINASE_DOM"/>
    <property type="match status" value="1"/>
</dbReference>
<evidence type="ECO:0000256" key="1">
    <source>
        <dbReference type="SAM" id="MobiDB-lite"/>
    </source>
</evidence>
<dbReference type="EMBL" id="LUGG01000002">
    <property type="protein sequence ID" value="OBZ77296.1"/>
    <property type="molecule type" value="Genomic_DNA"/>
</dbReference>
<evidence type="ECO:0000313" key="3">
    <source>
        <dbReference type="EMBL" id="OBZ77296.1"/>
    </source>
</evidence>
<organism evidence="3 4">
    <name type="scientific">Grifola frondosa</name>
    <name type="common">Maitake</name>
    <name type="synonym">Polyporus frondosus</name>
    <dbReference type="NCBI Taxonomy" id="5627"/>
    <lineage>
        <taxon>Eukaryota</taxon>
        <taxon>Fungi</taxon>
        <taxon>Dikarya</taxon>
        <taxon>Basidiomycota</taxon>
        <taxon>Agaricomycotina</taxon>
        <taxon>Agaricomycetes</taxon>
        <taxon>Polyporales</taxon>
        <taxon>Grifolaceae</taxon>
        <taxon>Grifola</taxon>
    </lineage>
</organism>
<dbReference type="AlphaFoldDB" id="A0A1C7MLI7"/>
<dbReference type="OMA" id="NDIRWAN"/>
<proteinExistence type="predicted"/>
<name>A0A1C7MLI7_GRIFR</name>
<accession>A0A1C7MLI7</accession>
<evidence type="ECO:0000313" key="4">
    <source>
        <dbReference type="Proteomes" id="UP000092993"/>
    </source>
</evidence>
<comment type="caution">
    <text evidence="3">The sequence shown here is derived from an EMBL/GenBank/DDBJ whole genome shotgun (WGS) entry which is preliminary data.</text>
</comment>
<protein>
    <recommendedName>
        <fullName evidence="2">Protein kinase domain-containing protein</fullName>
    </recommendedName>
</protein>
<feature type="region of interest" description="Disordered" evidence="1">
    <location>
        <begin position="168"/>
        <end position="191"/>
    </location>
</feature>
<evidence type="ECO:0000259" key="2">
    <source>
        <dbReference type="PROSITE" id="PS50011"/>
    </source>
</evidence>
<dbReference type="InterPro" id="IPR000719">
    <property type="entry name" value="Prot_kinase_dom"/>
</dbReference>
<dbReference type="Proteomes" id="UP000092993">
    <property type="component" value="Unassembled WGS sequence"/>
</dbReference>
<feature type="compositionally biased region" description="Acidic residues" evidence="1">
    <location>
        <begin position="169"/>
        <end position="178"/>
    </location>
</feature>
<dbReference type="GO" id="GO:0005524">
    <property type="term" value="F:ATP binding"/>
    <property type="evidence" value="ECO:0007669"/>
    <property type="project" value="InterPro"/>
</dbReference>
<feature type="domain" description="Protein kinase" evidence="2">
    <location>
        <begin position="76"/>
        <end position="312"/>
    </location>
</feature>
<keyword evidence="4" id="KW-1185">Reference proteome</keyword>
<dbReference type="GO" id="GO:0004672">
    <property type="term" value="F:protein kinase activity"/>
    <property type="evidence" value="ECO:0007669"/>
    <property type="project" value="InterPro"/>
</dbReference>
<dbReference type="OrthoDB" id="2792339at2759"/>
<reference evidence="3 4" key="1">
    <citation type="submission" date="2016-03" db="EMBL/GenBank/DDBJ databases">
        <title>Whole genome sequencing of Grifola frondosa 9006-11.</title>
        <authorList>
            <person name="Min B."/>
            <person name="Park H."/>
            <person name="Kim J.-G."/>
            <person name="Cho H."/>
            <person name="Oh Y.-L."/>
            <person name="Kong W.-S."/>
            <person name="Choi I.-G."/>
        </authorList>
    </citation>
    <scope>NUCLEOTIDE SEQUENCE [LARGE SCALE GENOMIC DNA]</scope>
    <source>
        <strain evidence="3 4">9006-11</strain>
    </source>
</reference>